<organism evidence="2 3">
    <name type="scientific">Agreia bicolorata</name>
    <dbReference type="NCBI Taxonomy" id="110935"/>
    <lineage>
        <taxon>Bacteria</taxon>
        <taxon>Bacillati</taxon>
        <taxon>Actinomycetota</taxon>
        <taxon>Actinomycetes</taxon>
        <taxon>Micrococcales</taxon>
        <taxon>Microbacteriaceae</taxon>
        <taxon>Agreia</taxon>
    </lineage>
</organism>
<dbReference type="EMBL" id="FUYG01000007">
    <property type="protein sequence ID" value="SKA99518.1"/>
    <property type="molecule type" value="Genomic_DNA"/>
</dbReference>
<dbReference type="Proteomes" id="UP000189735">
    <property type="component" value="Unassembled WGS sequence"/>
</dbReference>
<protein>
    <submittedName>
        <fullName evidence="2">Uncharacterized protein</fullName>
    </submittedName>
</protein>
<dbReference type="RefSeq" id="WP_078714928.1">
    <property type="nucleotide sequence ID" value="NZ_FUYG01000007.1"/>
</dbReference>
<keyword evidence="1" id="KW-1133">Transmembrane helix</keyword>
<keyword evidence="1" id="KW-0472">Membrane</keyword>
<evidence type="ECO:0000313" key="3">
    <source>
        <dbReference type="Proteomes" id="UP000189735"/>
    </source>
</evidence>
<accession>A0A1T4YDA3</accession>
<reference evidence="3" key="1">
    <citation type="submission" date="2017-02" db="EMBL/GenBank/DDBJ databases">
        <authorList>
            <person name="Varghese N."/>
            <person name="Submissions S."/>
        </authorList>
    </citation>
    <scope>NUCLEOTIDE SEQUENCE [LARGE SCALE GENOMIC DNA]</scope>
    <source>
        <strain evidence="3">VKM Ac-2052</strain>
    </source>
</reference>
<name>A0A1T4YDA3_9MICO</name>
<sequence length="84" mass="9282">MYSFDLIATVLTTGLLRADDQPQFDPDTVTPGFVGFIATFGVAAVVILLVIDMVRRVRRVNYREQVRQQLEQEARDADGPAGGI</sequence>
<proteinExistence type="predicted"/>
<gene>
    <name evidence="2" type="ORF">SAMN06295879_2825</name>
</gene>
<feature type="transmembrane region" description="Helical" evidence="1">
    <location>
        <begin position="34"/>
        <end position="54"/>
    </location>
</feature>
<evidence type="ECO:0000256" key="1">
    <source>
        <dbReference type="SAM" id="Phobius"/>
    </source>
</evidence>
<dbReference type="AlphaFoldDB" id="A0A1T4YDA3"/>
<evidence type="ECO:0000313" key="2">
    <source>
        <dbReference type="EMBL" id="SKA99518.1"/>
    </source>
</evidence>
<keyword evidence="1" id="KW-0812">Transmembrane</keyword>